<evidence type="ECO:0000313" key="1">
    <source>
        <dbReference type="EMBL" id="NOU73752.1"/>
    </source>
</evidence>
<proteinExistence type="predicted"/>
<accession>A0ABX1XYU2</accession>
<organism evidence="1 2">
    <name type="scientific">Paenibacillus phytorum</name>
    <dbReference type="NCBI Taxonomy" id="2654977"/>
    <lineage>
        <taxon>Bacteria</taxon>
        <taxon>Bacillati</taxon>
        <taxon>Bacillota</taxon>
        <taxon>Bacilli</taxon>
        <taxon>Bacillales</taxon>
        <taxon>Paenibacillaceae</taxon>
        <taxon>Paenibacillus</taxon>
    </lineage>
</organism>
<evidence type="ECO:0000313" key="2">
    <source>
        <dbReference type="Proteomes" id="UP000616779"/>
    </source>
</evidence>
<comment type="caution">
    <text evidence="1">The sequence shown here is derived from an EMBL/GenBank/DDBJ whole genome shotgun (WGS) entry which is preliminary data.</text>
</comment>
<gene>
    <name evidence="1" type="ORF">GC098_20475</name>
</gene>
<dbReference type="EMBL" id="WHOA01000139">
    <property type="protein sequence ID" value="NOU73752.1"/>
    <property type="molecule type" value="Genomic_DNA"/>
</dbReference>
<sequence length="73" mass="8352">MKYKLPDYIHEFLRNVGMILEEFNSDDSFELPSTATYIINQNGVITAGYADVDQSKRMDPLDTIHAVQSLKSR</sequence>
<name>A0ABX1XYU2_9BACL</name>
<keyword evidence="2" id="KW-1185">Reference proteome</keyword>
<reference evidence="1 2" key="1">
    <citation type="submission" date="2019-10" db="EMBL/GenBank/DDBJ databases">
        <title>Description of Paenibacillus terrestris sp. nov.</title>
        <authorList>
            <person name="Carlier A."/>
            <person name="Qi S."/>
        </authorList>
    </citation>
    <scope>NUCLEOTIDE SEQUENCE [LARGE SCALE GENOMIC DNA]</scope>
    <source>
        <strain evidence="1 2">LMG 31458</strain>
    </source>
</reference>
<dbReference type="Proteomes" id="UP000616779">
    <property type="component" value="Unassembled WGS sequence"/>
</dbReference>
<evidence type="ECO:0008006" key="3">
    <source>
        <dbReference type="Google" id="ProtNLM"/>
    </source>
</evidence>
<protein>
    <recommendedName>
        <fullName evidence="3">Alkyl hydroperoxide reductase subunit C/ Thiol specific antioxidant domain-containing protein</fullName>
    </recommendedName>
</protein>